<accession>A0A840L6Q6</accession>
<dbReference type="AlphaFoldDB" id="A0A840L6Q6"/>
<organism evidence="1 2">
    <name type="scientific">Roseateles oligotrophus</name>
    <dbReference type="NCBI Taxonomy" id="1769250"/>
    <lineage>
        <taxon>Bacteria</taxon>
        <taxon>Pseudomonadati</taxon>
        <taxon>Pseudomonadota</taxon>
        <taxon>Betaproteobacteria</taxon>
        <taxon>Burkholderiales</taxon>
        <taxon>Sphaerotilaceae</taxon>
        <taxon>Roseateles</taxon>
    </lineage>
</organism>
<evidence type="ECO:0000313" key="2">
    <source>
        <dbReference type="Proteomes" id="UP000562027"/>
    </source>
</evidence>
<comment type="caution">
    <text evidence="1">The sequence shown here is derived from an EMBL/GenBank/DDBJ whole genome shotgun (WGS) entry which is preliminary data.</text>
</comment>
<keyword evidence="2" id="KW-1185">Reference proteome</keyword>
<sequence length="232" mass="24806">MEKTSHTAKQLVLHAMRKRGYCPASSGLMNRHLLASAVLLASAQASLAQDCIRISCAQGDSCEVTPSRLTAALPQGFEIRSIRGNTKIANRGDAALLDCRPAGRLPFTVSADQASIYGSLRVTGKLQASGIVRFEPNDGGELEFRPAKEVLQTAGQFFKANFSRIKLDEAQVPVKITPPQSLAKADCWQANASAELSDFSVLIGDTSAAGTYARQARMTQVSGFTKCTWGGK</sequence>
<name>A0A840L6Q6_9BURK</name>
<dbReference type="RefSeq" id="WP_184299483.1">
    <property type="nucleotide sequence ID" value="NZ_JACHLP010000004.1"/>
</dbReference>
<dbReference type="Proteomes" id="UP000562027">
    <property type="component" value="Unassembled WGS sequence"/>
</dbReference>
<dbReference type="EMBL" id="JACHLP010000004">
    <property type="protein sequence ID" value="MBB4843850.1"/>
    <property type="molecule type" value="Genomic_DNA"/>
</dbReference>
<reference evidence="1 2" key="1">
    <citation type="submission" date="2020-08" db="EMBL/GenBank/DDBJ databases">
        <title>Functional genomics of gut bacteria from endangered species of beetles.</title>
        <authorList>
            <person name="Carlos-Shanley C."/>
        </authorList>
    </citation>
    <scope>NUCLEOTIDE SEQUENCE [LARGE SCALE GENOMIC DNA]</scope>
    <source>
        <strain evidence="1 2">S00239</strain>
    </source>
</reference>
<proteinExistence type="predicted"/>
<evidence type="ECO:0000313" key="1">
    <source>
        <dbReference type="EMBL" id="MBB4843850.1"/>
    </source>
</evidence>
<gene>
    <name evidence="1" type="ORF">HNP55_002373</name>
</gene>
<protein>
    <submittedName>
        <fullName evidence="1">Uncharacterized protein</fullName>
    </submittedName>
</protein>